<gene>
    <name evidence="2" type="ORF">LTR82_006384</name>
</gene>
<name>A0AAN6JFG6_9PEZI</name>
<dbReference type="AlphaFoldDB" id="A0AAN6JFG6"/>
<feature type="compositionally biased region" description="Basic and acidic residues" evidence="1">
    <location>
        <begin position="665"/>
        <end position="674"/>
    </location>
</feature>
<feature type="region of interest" description="Disordered" evidence="1">
    <location>
        <begin position="64"/>
        <end position="91"/>
    </location>
</feature>
<evidence type="ECO:0000256" key="1">
    <source>
        <dbReference type="SAM" id="MobiDB-lite"/>
    </source>
</evidence>
<comment type="caution">
    <text evidence="2">The sequence shown here is derived from an EMBL/GenBank/DDBJ whole genome shotgun (WGS) entry which is preliminary data.</text>
</comment>
<feature type="region of interest" description="Disordered" evidence="1">
    <location>
        <begin position="823"/>
        <end position="1031"/>
    </location>
</feature>
<feature type="compositionally biased region" description="Polar residues" evidence="1">
    <location>
        <begin position="825"/>
        <end position="843"/>
    </location>
</feature>
<feature type="compositionally biased region" description="Low complexity" evidence="1">
    <location>
        <begin position="70"/>
        <end position="80"/>
    </location>
</feature>
<feature type="compositionally biased region" description="Polar residues" evidence="1">
    <location>
        <begin position="577"/>
        <end position="601"/>
    </location>
</feature>
<feature type="compositionally biased region" description="Basic and acidic residues" evidence="1">
    <location>
        <begin position="951"/>
        <end position="961"/>
    </location>
</feature>
<sequence>MRMRNCQSRGYARRLAGIACTAMASATTPPLTLPHSDACPQMRPSLWPAAAQGRERLKITAEDRLRRTRSIASSHHTTSSGHHRDSTSTDPFATKQQAEVAALEAYNRAHRYDNQACRPAAHLQRRRSQTTGRTEGSFFEDARLGRRRSTSTKGESRPPQSRRSQQPPTVNENATDSAGEERVVTRKRSVIPPSSAVTQSQRENLTVPSTTSQRTRKPQSVYADGSPVPRRPVPLAQRSSTLQLSSTPASEHTDGLGIDTAHLSDFGEPTVTAHPFEPIRPSIRETQTDEEILTLARDRCLQDFQQKRVRERKSFILAPFQKRRATNHFTTSDSSYDTTLPSFNCAGDGTRASLPPASISFPLVPVTITKSATKPRNLSETLKGRLRKVFRKASSAPSGLPPQHVQAKHSHYGTSEEAPLTVPKEVADPFVSVSEDTLVAAAEQTVASTNSRSSGAQSRGAQSRVTSWATSTAAGTCKSRAEAAQLGSVEEHGGLVRSNSISTLRKAKSFFGKPAHNRLRRPSKAELSTSEESQGLYNALQQRMKPAKRTPTPDDEYTGDGTEDRHSSVSSGLAGLPSQQKANDTVTVSSNKRYSTPTIRSVTPDPQAYKHRICSPVEEVLSPAYVTEDHVPRRVPVDERGEAPSEQTLLQRRRAIKAPAPSHEQLQRRMEKSRNRWQSPLDELSPHPARADMDENPYELRSLNQSVQQPKAHNDLPHHAKIGEQVDLTGRGAMLSPSVYSRASDGSSPQLFVPVEDSGMVVTITGREVKSYAISPPKPETKQRPAQTSGQWRRWLSDEMSGFKTAGEDFSLAQAFLDEDAADRSVSTSAEQKGQGDQAQRTSIVPPIDGRPASTTISARPDSTATGRPRASSRRSSFMNERYPIVDSVRNSSGESITSKNVRSRAGSSSDREQTIQSIPNRQTQRHAVSRNRVVTSRASIAQMQSVPKDQSAKDPEDIDHTMSGALPPHDDHIATRSIKHSAPPSDHQAKKANKHKSAYELRANYKSSSTGRSTPLEIRRRPTPGDTVNMLEDNTIRNISAGPYASNHVPAARKPSTHGHHAINDNKENTSPAADTGSGLPALSSSEWLAAGAPNKSRTPSAVHPAYRKRSVSRYSPPKGTSSTGAGDKGSPAQRMASEWLEKRSRESTPAFV</sequence>
<dbReference type="Proteomes" id="UP001168146">
    <property type="component" value="Unassembled WGS sequence"/>
</dbReference>
<feature type="region of interest" description="Disordered" evidence="1">
    <location>
        <begin position="392"/>
        <end position="421"/>
    </location>
</feature>
<feature type="compositionally biased region" description="Polar residues" evidence="1">
    <location>
        <begin position="526"/>
        <end position="541"/>
    </location>
</feature>
<feature type="compositionally biased region" description="Polar residues" evidence="1">
    <location>
        <begin position="445"/>
        <end position="469"/>
    </location>
</feature>
<feature type="region of interest" description="Disordered" evidence="1">
    <location>
        <begin position="658"/>
        <end position="694"/>
    </location>
</feature>
<feature type="region of interest" description="Disordered" evidence="1">
    <location>
        <begin position="444"/>
        <end position="469"/>
    </location>
</feature>
<feature type="compositionally biased region" description="Polar residues" evidence="1">
    <location>
        <begin position="195"/>
        <end position="213"/>
    </location>
</feature>
<feature type="region of interest" description="Disordered" evidence="1">
    <location>
        <begin position="1049"/>
        <end position="1154"/>
    </location>
</feature>
<dbReference type="EMBL" id="JASUXU010000016">
    <property type="protein sequence ID" value="KAK0322425.1"/>
    <property type="molecule type" value="Genomic_DNA"/>
</dbReference>
<feature type="region of interest" description="Disordered" evidence="1">
    <location>
        <begin position="117"/>
        <end position="233"/>
    </location>
</feature>
<feature type="compositionally biased region" description="Polar residues" evidence="1">
    <location>
        <begin position="853"/>
        <end position="866"/>
    </location>
</feature>
<feature type="compositionally biased region" description="Polar residues" evidence="1">
    <location>
        <begin position="889"/>
        <end position="923"/>
    </location>
</feature>
<evidence type="ECO:0000313" key="3">
    <source>
        <dbReference type="Proteomes" id="UP001168146"/>
    </source>
</evidence>
<accession>A0AAN6JFG6</accession>
<protein>
    <submittedName>
        <fullName evidence="2">Uncharacterized protein</fullName>
    </submittedName>
</protein>
<feature type="compositionally biased region" description="Low complexity" evidence="1">
    <location>
        <begin position="157"/>
        <end position="168"/>
    </location>
</feature>
<organism evidence="2 3">
    <name type="scientific">Friedmanniomyces endolithicus</name>
    <dbReference type="NCBI Taxonomy" id="329885"/>
    <lineage>
        <taxon>Eukaryota</taxon>
        <taxon>Fungi</taxon>
        <taxon>Dikarya</taxon>
        <taxon>Ascomycota</taxon>
        <taxon>Pezizomycotina</taxon>
        <taxon>Dothideomycetes</taxon>
        <taxon>Dothideomycetidae</taxon>
        <taxon>Mycosphaerellales</taxon>
        <taxon>Teratosphaeriaceae</taxon>
        <taxon>Friedmanniomyces</taxon>
    </lineage>
</organism>
<evidence type="ECO:0000313" key="2">
    <source>
        <dbReference type="EMBL" id="KAK0322425.1"/>
    </source>
</evidence>
<feature type="compositionally biased region" description="Polar residues" evidence="1">
    <location>
        <begin position="931"/>
        <end position="949"/>
    </location>
</feature>
<feature type="region of interest" description="Disordered" evidence="1">
    <location>
        <begin position="512"/>
        <end position="603"/>
    </location>
</feature>
<proteinExistence type="predicted"/>
<reference evidence="2" key="1">
    <citation type="submission" date="2021-12" db="EMBL/GenBank/DDBJ databases">
        <title>Black yeast isolated from Biological Soil Crust.</title>
        <authorList>
            <person name="Kurbessoian T."/>
        </authorList>
    </citation>
    <scope>NUCLEOTIDE SEQUENCE</scope>
    <source>
        <strain evidence="2">CCFEE 5208</strain>
    </source>
</reference>